<keyword evidence="1" id="KW-0805">Transcription regulation</keyword>
<keyword evidence="8" id="KW-1185">Reference proteome</keyword>
<reference evidence="8" key="1">
    <citation type="journal article" date="2017" name="Nat. Commun.">
        <title>The asparagus genome sheds light on the origin and evolution of a young Y chromosome.</title>
        <authorList>
            <person name="Harkess A."/>
            <person name="Zhou J."/>
            <person name="Xu C."/>
            <person name="Bowers J.E."/>
            <person name="Van der Hulst R."/>
            <person name="Ayyampalayam S."/>
            <person name="Mercati F."/>
            <person name="Riccardi P."/>
            <person name="McKain M.R."/>
            <person name="Kakrana A."/>
            <person name="Tang H."/>
            <person name="Ray J."/>
            <person name="Groenendijk J."/>
            <person name="Arikit S."/>
            <person name="Mathioni S.M."/>
            <person name="Nakano M."/>
            <person name="Shan H."/>
            <person name="Telgmann-Rauber A."/>
            <person name="Kanno A."/>
            <person name="Yue Z."/>
            <person name="Chen H."/>
            <person name="Li W."/>
            <person name="Chen Y."/>
            <person name="Xu X."/>
            <person name="Zhang Y."/>
            <person name="Luo S."/>
            <person name="Chen H."/>
            <person name="Gao J."/>
            <person name="Mao Z."/>
            <person name="Pires J.C."/>
            <person name="Luo M."/>
            <person name="Kudrna D."/>
            <person name="Wing R.A."/>
            <person name="Meyers B.C."/>
            <person name="Yi K."/>
            <person name="Kong H."/>
            <person name="Lavrijsen P."/>
            <person name="Sunseri F."/>
            <person name="Falavigna A."/>
            <person name="Ye Y."/>
            <person name="Leebens-Mack J.H."/>
            <person name="Chen G."/>
        </authorList>
    </citation>
    <scope>NUCLEOTIDE SEQUENCE [LARGE SCALE GENOMIC DNA]</scope>
    <source>
        <strain evidence="8">cv. DH0086</strain>
    </source>
</reference>
<evidence type="ECO:0000313" key="8">
    <source>
        <dbReference type="Proteomes" id="UP000243459"/>
    </source>
</evidence>
<evidence type="ECO:0000256" key="4">
    <source>
        <dbReference type="ARBA" id="ARBA00023242"/>
    </source>
</evidence>
<dbReference type="EMBL" id="CM007383">
    <property type="protein sequence ID" value="ONK74533.1"/>
    <property type="molecule type" value="Genomic_DNA"/>
</dbReference>
<keyword evidence="2" id="KW-0238">DNA-binding</keyword>
<dbReference type="SUPFAM" id="SSF101941">
    <property type="entry name" value="NAC domain"/>
    <property type="match status" value="1"/>
</dbReference>
<dbReference type="PROSITE" id="PS51005">
    <property type="entry name" value="NAC"/>
    <property type="match status" value="1"/>
</dbReference>
<keyword evidence="4" id="KW-0539">Nucleus</keyword>
<dbReference type="InterPro" id="IPR036093">
    <property type="entry name" value="NAC_dom_sf"/>
</dbReference>
<gene>
    <name evidence="7" type="ORF">A4U43_C03F7350</name>
</gene>
<sequence length="121" mass="13557">MVFYRGRAPGGSKTDWKMNEYRALEGDLLPGSLPKLRNEFSLCRVYKNSGTMRSFDRKPSMASTSQNPTSTDHPSTQASSSSDPGSSNPPSTQEPELDLKMLEEFDWDQFDWLGGINNDDD</sequence>
<evidence type="ECO:0000313" key="7">
    <source>
        <dbReference type="EMBL" id="ONK74533.1"/>
    </source>
</evidence>
<evidence type="ECO:0000256" key="5">
    <source>
        <dbReference type="SAM" id="MobiDB-lite"/>
    </source>
</evidence>
<keyword evidence="3" id="KW-0804">Transcription</keyword>
<dbReference type="AlphaFoldDB" id="A0A5P1F9X8"/>
<feature type="domain" description="NAC" evidence="6">
    <location>
        <begin position="1"/>
        <end position="48"/>
    </location>
</feature>
<dbReference type="Gene3D" id="2.170.150.80">
    <property type="entry name" value="NAC domain"/>
    <property type="match status" value="1"/>
</dbReference>
<evidence type="ECO:0000256" key="3">
    <source>
        <dbReference type="ARBA" id="ARBA00023163"/>
    </source>
</evidence>
<dbReference type="GO" id="GO:0003677">
    <property type="term" value="F:DNA binding"/>
    <property type="evidence" value="ECO:0007669"/>
    <property type="project" value="UniProtKB-KW"/>
</dbReference>
<dbReference type="GO" id="GO:0006355">
    <property type="term" value="P:regulation of DNA-templated transcription"/>
    <property type="evidence" value="ECO:0007669"/>
    <property type="project" value="InterPro"/>
</dbReference>
<dbReference type="Proteomes" id="UP000243459">
    <property type="component" value="Chromosome 3"/>
</dbReference>
<feature type="compositionally biased region" description="Low complexity" evidence="5">
    <location>
        <begin position="70"/>
        <end position="91"/>
    </location>
</feature>
<evidence type="ECO:0000259" key="6">
    <source>
        <dbReference type="PROSITE" id="PS51005"/>
    </source>
</evidence>
<feature type="region of interest" description="Disordered" evidence="5">
    <location>
        <begin position="52"/>
        <end position="98"/>
    </location>
</feature>
<name>A0A5P1F9X8_ASPOF</name>
<dbReference type="PANTHER" id="PTHR31744">
    <property type="entry name" value="PROTEIN CUP-SHAPED COTYLEDON 2-RELATED"/>
    <property type="match status" value="1"/>
</dbReference>
<dbReference type="PANTHER" id="PTHR31744:SF220">
    <property type="entry name" value="LOW QUALITY PROTEIN: NAC DOMAIN-CONTAINING PROTEIN 90-LIKE"/>
    <property type="match status" value="1"/>
</dbReference>
<organism evidence="7 8">
    <name type="scientific">Asparagus officinalis</name>
    <name type="common">Garden asparagus</name>
    <dbReference type="NCBI Taxonomy" id="4686"/>
    <lineage>
        <taxon>Eukaryota</taxon>
        <taxon>Viridiplantae</taxon>
        <taxon>Streptophyta</taxon>
        <taxon>Embryophyta</taxon>
        <taxon>Tracheophyta</taxon>
        <taxon>Spermatophyta</taxon>
        <taxon>Magnoliopsida</taxon>
        <taxon>Liliopsida</taxon>
        <taxon>Asparagales</taxon>
        <taxon>Asparagaceae</taxon>
        <taxon>Asparagoideae</taxon>
        <taxon>Asparagus</taxon>
    </lineage>
</organism>
<proteinExistence type="predicted"/>
<evidence type="ECO:0000256" key="2">
    <source>
        <dbReference type="ARBA" id="ARBA00023125"/>
    </source>
</evidence>
<dbReference type="InterPro" id="IPR003441">
    <property type="entry name" value="NAC-dom"/>
</dbReference>
<accession>A0A5P1F9X8</accession>
<evidence type="ECO:0000256" key="1">
    <source>
        <dbReference type="ARBA" id="ARBA00023015"/>
    </source>
</evidence>
<protein>
    <recommendedName>
        <fullName evidence="6">NAC domain-containing protein</fullName>
    </recommendedName>
</protein>
<dbReference type="OMA" id="DWLGGIN"/>
<dbReference type="Gramene" id="ONK74533">
    <property type="protein sequence ID" value="ONK74533"/>
    <property type="gene ID" value="A4U43_C03F7350"/>
</dbReference>